<dbReference type="InterPro" id="IPR051446">
    <property type="entry name" value="HTH_trans_reg/aminotransferase"/>
</dbReference>
<reference evidence="7 8" key="1">
    <citation type="submission" date="2015-11" db="EMBL/GenBank/DDBJ databases">
        <title>Draft Genome Sequence of the Strain BR 10423 (Rhizobium sp.) isolated from nodules of Mimosa pudica.</title>
        <authorList>
            <person name="Barauna A.C."/>
            <person name="Zilli J.E."/>
            <person name="Simoes-Araujo J.L."/>
            <person name="Reis V.M."/>
            <person name="James E.K."/>
            <person name="Reis F.B.Jr."/>
            <person name="Rouws L.F."/>
            <person name="Passos S.R."/>
            <person name="Gois S.R."/>
        </authorList>
    </citation>
    <scope>NUCLEOTIDE SEQUENCE [LARGE SCALE GENOMIC DNA]</scope>
    <source>
        <strain evidence="7 8">BR10423</strain>
    </source>
</reference>
<dbReference type="CDD" id="cd00609">
    <property type="entry name" value="AAT_like"/>
    <property type="match status" value="1"/>
</dbReference>
<dbReference type="GO" id="GO:0030170">
    <property type="term" value="F:pyridoxal phosphate binding"/>
    <property type="evidence" value="ECO:0007669"/>
    <property type="project" value="InterPro"/>
</dbReference>
<dbReference type="CDD" id="cd07377">
    <property type="entry name" value="WHTH_GntR"/>
    <property type="match status" value="1"/>
</dbReference>
<dbReference type="InterPro" id="IPR000524">
    <property type="entry name" value="Tscrpt_reg_HTH_GntR"/>
</dbReference>
<keyword evidence="3" id="KW-0805">Transcription regulation</keyword>
<dbReference type="Gene3D" id="3.40.640.10">
    <property type="entry name" value="Type I PLP-dependent aspartate aminotransferase-like (Major domain)"/>
    <property type="match status" value="1"/>
</dbReference>
<accession>A0A109J446</accession>
<name>A0A109J446_9HYPH</name>
<dbReference type="InterPro" id="IPR015421">
    <property type="entry name" value="PyrdxlP-dep_Trfase_major"/>
</dbReference>
<dbReference type="GO" id="GO:0003700">
    <property type="term" value="F:DNA-binding transcription factor activity"/>
    <property type="evidence" value="ECO:0007669"/>
    <property type="project" value="InterPro"/>
</dbReference>
<dbReference type="Gene3D" id="1.10.10.10">
    <property type="entry name" value="Winged helix-like DNA-binding domain superfamily/Winged helix DNA-binding domain"/>
    <property type="match status" value="1"/>
</dbReference>
<feature type="domain" description="HTH gntR-type" evidence="6">
    <location>
        <begin position="10"/>
        <end position="78"/>
    </location>
</feature>
<evidence type="ECO:0000256" key="5">
    <source>
        <dbReference type="ARBA" id="ARBA00023163"/>
    </source>
</evidence>
<dbReference type="Proteomes" id="UP000068164">
    <property type="component" value="Unassembled WGS sequence"/>
</dbReference>
<dbReference type="SMART" id="SM00345">
    <property type="entry name" value="HTH_GNTR"/>
    <property type="match status" value="1"/>
</dbReference>
<proteinExistence type="inferred from homology"/>
<dbReference type="Pfam" id="PF00155">
    <property type="entry name" value="Aminotran_1_2"/>
    <property type="match status" value="1"/>
</dbReference>
<keyword evidence="8" id="KW-1185">Reference proteome</keyword>
<comment type="caution">
    <text evidence="7">The sequence shown here is derived from an EMBL/GenBank/DDBJ whole genome shotgun (WGS) entry which is preliminary data.</text>
</comment>
<keyword evidence="2" id="KW-0663">Pyridoxal phosphate</keyword>
<evidence type="ECO:0000256" key="3">
    <source>
        <dbReference type="ARBA" id="ARBA00023015"/>
    </source>
</evidence>
<dbReference type="GO" id="GO:0003677">
    <property type="term" value="F:DNA binding"/>
    <property type="evidence" value="ECO:0007669"/>
    <property type="project" value="UniProtKB-KW"/>
</dbReference>
<protein>
    <submittedName>
        <fullName evidence="7">Transcriptional regulator</fullName>
    </submittedName>
</protein>
<dbReference type="Pfam" id="PF00392">
    <property type="entry name" value="GntR"/>
    <property type="match status" value="1"/>
</dbReference>
<dbReference type="PROSITE" id="PS50949">
    <property type="entry name" value="HTH_GNTR"/>
    <property type="match status" value="1"/>
</dbReference>
<evidence type="ECO:0000256" key="2">
    <source>
        <dbReference type="ARBA" id="ARBA00022898"/>
    </source>
</evidence>
<evidence type="ECO:0000259" key="6">
    <source>
        <dbReference type="PROSITE" id="PS50949"/>
    </source>
</evidence>
<dbReference type="SUPFAM" id="SSF53383">
    <property type="entry name" value="PLP-dependent transferases"/>
    <property type="match status" value="1"/>
</dbReference>
<dbReference type="EMBL" id="LNCD01000138">
    <property type="protein sequence ID" value="KWV41949.1"/>
    <property type="molecule type" value="Genomic_DNA"/>
</dbReference>
<dbReference type="InterPro" id="IPR036388">
    <property type="entry name" value="WH-like_DNA-bd_sf"/>
</dbReference>
<keyword evidence="5" id="KW-0804">Transcription</keyword>
<keyword evidence="4" id="KW-0238">DNA-binding</keyword>
<dbReference type="InterPro" id="IPR004839">
    <property type="entry name" value="Aminotransferase_I/II_large"/>
</dbReference>
<dbReference type="PRINTS" id="PR00035">
    <property type="entry name" value="HTHGNTR"/>
</dbReference>
<evidence type="ECO:0000256" key="1">
    <source>
        <dbReference type="ARBA" id="ARBA00005384"/>
    </source>
</evidence>
<evidence type="ECO:0000313" key="8">
    <source>
        <dbReference type="Proteomes" id="UP000068164"/>
    </source>
</evidence>
<organism evidence="7 8">
    <name type="scientific">Rhizobium altiplani</name>
    <dbReference type="NCBI Taxonomy" id="1864509"/>
    <lineage>
        <taxon>Bacteria</taxon>
        <taxon>Pseudomonadati</taxon>
        <taxon>Pseudomonadota</taxon>
        <taxon>Alphaproteobacteria</taxon>
        <taxon>Hyphomicrobiales</taxon>
        <taxon>Rhizobiaceae</taxon>
        <taxon>Rhizobium/Agrobacterium group</taxon>
        <taxon>Rhizobium</taxon>
    </lineage>
</organism>
<dbReference type="PANTHER" id="PTHR46577">
    <property type="entry name" value="HTH-TYPE TRANSCRIPTIONAL REGULATORY PROTEIN GABR"/>
    <property type="match status" value="1"/>
</dbReference>
<dbReference type="SUPFAM" id="SSF46785">
    <property type="entry name" value="Winged helix' DNA-binding domain"/>
    <property type="match status" value="1"/>
</dbReference>
<dbReference type="InterPro" id="IPR036390">
    <property type="entry name" value="WH_DNA-bd_sf"/>
</dbReference>
<dbReference type="InterPro" id="IPR015424">
    <property type="entry name" value="PyrdxlP-dep_Trfase"/>
</dbReference>
<sequence length="485" mass="53908">MLTLDADAETALHRQLYNELTRLILSGKLKANTRLPSSRTLADELHISRNTVIAAYDALLAEGYVECRSGSGTWISDLPEPTKKPDSQQDELHLPQLSRRGNVIVRQPKDQTVPGQIAFHPGFPDIREFPFSTWARLLKRHARYPHEEIFGYHSLSGHPRLQTAIANYLGVSRGVECTPSQVIIVTGAQSAFDLCARLLLDEGDAFCYEEPGYSGAFSAMLAAGGVPIPLYVNRDGWSVRTTFEQNPRLFFVTPSCQWPMGLAMRLENRLELLNAAENLNAWIIEDDYDGEYRYRGKPIPAMQGLDKSGTVLYVGTFGKTMFPALRIGFVVVPARLSQAFDAAVSITGKHPPLLLQATLADFIEEGFFAKHLAKMRRIYAERQAEFVGECNAYLGEWLSVEQIDTGMQVVGRFKMPMSDLEFCGLAAAHAVDVSPLSPHYRHSPPEQGIIMGYTGVGATERQKGLERLRAAFQESLRSKDRGCVA</sequence>
<dbReference type="AlphaFoldDB" id="A0A109J446"/>
<comment type="similarity">
    <text evidence="1">In the C-terminal section; belongs to the class-I pyridoxal-phosphate-dependent aminotransferase family.</text>
</comment>
<evidence type="ECO:0000256" key="4">
    <source>
        <dbReference type="ARBA" id="ARBA00023125"/>
    </source>
</evidence>
<evidence type="ECO:0000313" key="7">
    <source>
        <dbReference type="EMBL" id="KWV41949.1"/>
    </source>
</evidence>
<gene>
    <name evidence="7" type="ORF">AS026_22540</name>
</gene>
<dbReference type="PANTHER" id="PTHR46577:SF1">
    <property type="entry name" value="HTH-TYPE TRANSCRIPTIONAL REGULATORY PROTEIN GABR"/>
    <property type="match status" value="1"/>
</dbReference>